<comment type="caution">
    <text evidence="11">The sequence shown here is derived from an EMBL/GenBank/DDBJ whole genome shotgun (WGS) entry which is preliminary data.</text>
</comment>
<accession>A0A1D2MM52</accession>
<keyword evidence="4" id="KW-0378">Hydrolase</keyword>
<keyword evidence="2" id="KW-0645">Protease</keyword>
<dbReference type="SUPFAM" id="SSF63411">
    <property type="entry name" value="LuxS/MPP-like metallohydrolase"/>
    <property type="match status" value="4"/>
</dbReference>
<feature type="domain" description="Peptidase M16 middle/third" evidence="10">
    <location>
        <begin position="794"/>
        <end position="910"/>
    </location>
</feature>
<dbReference type="PANTHER" id="PTHR43690:SF18">
    <property type="entry name" value="INSULIN-DEGRADING ENZYME-RELATED"/>
    <property type="match status" value="1"/>
</dbReference>
<dbReference type="GO" id="GO:0006508">
    <property type="term" value="P:proteolysis"/>
    <property type="evidence" value="ECO:0007669"/>
    <property type="project" value="UniProtKB-KW"/>
</dbReference>
<dbReference type="InterPro" id="IPR050626">
    <property type="entry name" value="Peptidase_M16"/>
</dbReference>
<keyword evidence="3" id="KW-0479">Metal-binding</keyword>
<gene>
    <name evidence="11" type="ORF">Ocin01_12549</name>
</gene>
<protein>
    <submittedName>
        <fullName evidence="11">Sporozoite developmental protein</fullName>
    </submittedName>
</protein>
<evidence type="ECO:0000256" key="7">
    <source>
        <dbReference type="SAM" id="MobiDB-lite"/>
    </source>
</evidence>
<keyword evidence="5" id="KW-0862">Zinc</keyword>
<dbReference type="OrthoDB" id="952271at2759"/>
<evidence type="ECO:0000256" key="1">
    <source>
        <dbReference type="ARBA" id="ARBA00007261"/>
    </source>
</evidence>
<dbReference type="STRING" id="48709.A0A1D2MM52"/>
<proteinExistence type="inferred from homology"/>
<feature type="compositionally biased region" description="Acidic residues" evidence="7">
    <location>
        <begin position="77"/>
        <end position="90"/>
    </location>
</feature>
<evidence type="ECO:0000259" key="10">
    <source>
        <dbReference type="Pfam" id="PF16187"/>
    </source>
</evidence>
<keyword evidence="12" id="KW-1185">Reference proteome</keyword>
<feature type="region of interest" description="Disordered" evidence="7">
    <location>
        <begin position="243"/>
        <end position="265"/>
    </location>
</feature>
<dbReference type="GO" id="GO:0008237">
    <property type="term" value="F:metallopeptidase activity"/>
    <property type="evidence" value="ECO:0007669"/>
    <property type="project" value="UniProtKB-KW"/>
</dbReference>
<comment type="similarity">
    <text evidence="1">Belongs to the peptidase M16 family.</text>
</comment>
<evidence type="ECO:0000313" key="12">
    <source>
        <dbReference type="Proteomes" id="UP000094527"/>
    </source>
</evidence>
<organism evidence="11 12">
    <name type="scientific">Orchesella cincta</name>
    <name type="common">Springtail</name>
    <name type="synonym">Podura cincta</name>
    <dbReference type="NCBI Taxonomy" id="48709"/>
    <lineage>
        <taxon>Eukaryota</taxon>
        <taxon>Metazoa</taxon>
        <taxon>Ecdysozoa</taxon>
        <taxon>Arthropoda</taxon>
        <taxon>Hexapoda</taxon>
        <taxon>Collembola</taxon>
        <taxon>Entomobryomorpha</taxon>
        <taxon>Entomobryoidea</taxon>
        <taxon>Orchesellidae</taxon>
        <taxon>Orchesellinae</taxon>
        <taxon>Orchesella</taxon>
    </lineage>
</organism>
<evidence type="ECO:0000256" key="5">
    <source>
        <dbReference type="ARBA" id="ARBA00022833"/>
    </source>
</evidence>
<reference evidence="11 12" key="1">
    <citation type="journal article" date="2016" name="Genome Biol. Evol.">
        <title>Gene Family Evolution Reflects Adaptation to Soil Environmental Stressors in the Genome of the Collembolan Orchesella cincta.</title>
        <authorList>
            <person name="Faddeeva-Vakhrusheva A."/>
            <person name="Derks M.F."/>
            <person name="Anvar S.Y."/>
            <person name="Agamennone V."/>
            <person name="Suring W."/>
            <person name="Smit S."/>
            <person name="van Straalen N.M."/>
            <person name="Roelofs D."/>
        </authorList>
    </citation>
    <scope>NUCLEOTIDE SEQUENCE [LARGE SCALE GENOMIC DNA]</scope>
    <source>
        <tissue evidence="11">Mixed pool</tissue>
    </source>
</reference>
<evidence type="ECO:0000259" key="9">
    <source>
        <dbReference type="Pfam" id="PF05193"/>
    </source>
</evidence>
<keyword evidence="6" id="KW-0482">Metalloprotease</keyword>
<feature type="region of interest" description="Disordered" evidence="7">
    <location>
        <begin position="117"/>
        <end position="139"/>
    </location>
</feature>
<evidence type="ECO:0000256" key="4">
    <source>
        <dbReference type="ARBA" id="ARBA00022801"/>
    </source>
</evidence>
<evidence type="ECO:0000256" key="3">
    <source>
        <dbReference type="ARBA" id="ARBA00022723"/>
    </source>
</evidence>
<dbReference type="InterPro" id="IPR007863">
    <property type="entry name" value="Peptidase_M16_C"/>
</dbReference>
<feature type="domain" description="Peptidase M16 N-terminal" evidence="8">
    <location>
        <begin position="281"/>
        <end position="385"/>
    </location>
</feature>
<dbReference type="Proteomes" id="UP000094527">
    <property type="component" value="Unassembled WGS sequence"/>
</dbReference>
<evidence type="ECO:0000256" key="6">
    <source>
        <dbReference type="ARBA" id="ARBA00023049"/>
    </source>
</evidence>
<dbReference type="InterPro" id="IPR011249">
    <property type="entry name" value="Metalloenz_LuxS/M16"/>
</dbReference>
<dbReference type="Pfam" id="PF00675">
    <property type="entry name" value="Peptidase_M16"/>
    <property type="match status" value="1"/>
</dbReference>
<dbReference type="AlphaFoldDB" id="A0A1D2MM52"/>
<dbReference type="EMBL" id="LJIJ01000856">
    <property type="protein sequence ID" value="ODM94130.1"/>
    <property type="molecule type" value="Genomic_DNA"/>
</dbReference>
<dbReference type="Pfam" id="PF05193">
    <property type="entry name" value="Peptidase_M16_C"/>
    <property type="match status" value="1"/>
</dbReference>
<evidence type="ECO:0000256" key="2">
    <source>
        <dbReference type="ARBA" id="ARBA00022670"/>
    </source>
</evidence>
<sequence>MDYRSCIPDPEISAYPFPPPFVNALPEVEDLGNLSASFTPTLNFSQCLKQKQNERNAKNNAPQVMEEEECGSASNHDDDDDEISETESCEGLDQVPGDVSNPTMILVPAFLDNEEHTNAWPPFKRKNPASRRNPAPSTKRACVDRSVIANSITPRKSPGDPKNYRIITLSNGLRAILIQSSSDCACPRTGKSSGRFGGNPLIDCLEDQKQMEKQKYLPINWPIPPVCMQKFEGSWEDLISLPDPNPDSKSEAEETTMFETHTGGSDTKGAGDCAKKICPPAMVAVVVNAGVCDDPNDCLGLAHFTEHMVHYGSKRFPQEDHYINFSLNHGYGFNAFTENHTTTYYGIMPDEKINRYMDMMSSMLESPTFVNDMTSREVNSVDAEFHLKRHFDVLRRWFLFQTALKSDHPLKKFGFGNEVTLLKSKSMIHRKLRELHTNYYNAGAMTLGIESSVLSLDEQQELVVKHFGNIPKGNRKTLKETTIPKALRSVPGDSYNRYYIMQGLSTFSDLWVSWPIPSDSFNEKDHKTLTMVCAMLEDVSEGSLSHYLAREGLVWLMLVPSPVDYTLMDNKYTRFIAMEILLTDKGAYSTNRILEAIYSYIEYLRNLPESTMKRLFNELKLDAQRQIKYGRPDPPPGQLKPRTDTAMELAKGLQYVNPEDLLQSPIKEWQKATYSHSENKKVLEGLKQSNMIVIQTIPRSIRLKNFAKNGKIYIAPYTDAEYCYGTGMPNFLSKPNSLKFEALKSNKFLEGVNDTLTCLGEINLQLIQMPTCDQNKVIKAIHLGNTEGNYLGSCILNFFSPTVTSSPRNYALSLLWIASTMLTLRPDYGKATRAGIKFYAVPYTQGLMMMASGFPEKLLDAVESLTDQLFSKPVTETEFTLAQSSLIALYDLLFANNKEYITQDLLHNMTCNPYSEVLLDAITHIKTTNYVDVNNFSTWFKEQASALVLVQGNLQPEETGKRIDAMLNRQNYYPRLSSISALIASPALASMSPLPPGEKRIRIKSDVGTTYTSSLYFFRAKSFYELRTKRQLGYDVHPYFPRPEPGKPILLGIGITATATKFTACELDKAIDEFMASYGKYLETISETEFAAVKAFRGQTNSLTVDHVAAWYQSHFGELFASNDKNRYHYLGMSKISIQLIGNETKSCPNCPVCGSIRGWKKGDSWNDLKFAEGNGGIDDCFVTNPKSVGK</sequence>
<dbReference type="Pfam" id="PF16187">
    <property type="entry name" value="Peptidase_M16_M"/>
    <property type="match status" value="1"/>
</dbReference>
<dbReference type="InterPro" id="IPR032632">
    <property type="entry name" value="Peptidase_M16_M"/>
</dbReference>
<dbReference type="InterPro" id="IPR011765">
    <property type="entry name" value="Pept_M16_N"/>
</dbReference>
<dbReference type="Gene3D" id="3.30.830.10">
    <property type="entry name" value="Metalloenzyme, LuxS/M16 peptidase-like"/>
    <property type="match status" value="4"/>
</dbReference>
<evidence type="ECO:0000259" key="8">
    <source>
        <dbReference type="Pfam" id="PF00675"/>
    </source>
</evidence>
<dbReference type="PANTHER" id="PTHR43690">
    <property type="entry name" value="NARDILYSIN"/>
    <property type="match status" value="1"/>
</dbReference>
<feature type="domain" description="Peptidase M16 C-terminal" evidence="9">
    <location>
        <begin position="431"/>
        <end position="606"/>
    </location>
</feature>
<feature type="region of interest" description="Disordered" evidence="7">
    <location>
        <begin position="53"/>
        <end position="100"/>
    </location>
</feature>
<evidence type="ECO:0000313" key="11">
    <source>
        <dbReference type="EMBL" id="ODM94130.1"/>
    </source>
</evidence>
<name>A0A1D2MM52_ORCCI</name>
<dbReference type="GO" id="GO:0046872">
    <property type="term" value="F:metal ion binding"/>
    <property type="evidence" value="ECO:0007669"/>
    <property type="project" value="UniProtKB-KW"/>
</dbReference>